<evidence type="ECO:0000313" key="3">
    <source>
        <dbReference type="EMBL" id="RFU30942.1"/>
    </source>
</evidence>
<accession>A0A3E2HCS6</accession>
<reference evidence="3 4" key="1">
    <citation type="submission" date="2018-05" db="EMBL/GenBank/DDBJ databases">
        <title>Draft genome sequence of Scytalidium lignicola DSM 105466, a ubiquitous saprotrophic fungus.</title>
        <authorList>
            <person name="Buettner E."/>
            <person name="Gebauer A.M."/>
            <person name="Hofrichter M."/>
            <person name="Liers C."/>
            <person name="Kellner H."/>
        </authorList>
    </citation>
    <scope>NUCLEOTIDE SEQUENCE [LARGE SCALE GENOMIC DNA]</scope>
    <source>
        <strain evidence="3 4">DSM 105466</strain>
    </source>
</reference>
<protein>
    <recommendedName>
        <fullName evidence="5">Amino acid transporter transmembrane domain-containing protein</fullName>
    </recommendedName>
</protein>
<keyword evidence="2" id="KW-0472">Membrane</keyword>
<feature type="non-terminal residue" evidence="3">
    <location>
        <position position="589"/>
    </location>
</feature>
<dbReference type="Proteomes" id="UP000258309">
    <property type="component" value="Unassembled WGS sequence"/>
</dbReference>
<gene>
    <name evidence="3" type="ORF">B7463_g5397</name>
</gene>
<dbReference type="OrthoDB" id="294541at2759"/>
<dbReference type="STRING" id="5539.A0A3E2HCS6"/>
<evidence type="ECO:0000256" key="1">
    <source>
        <dbReference type="SAM" id="MobiDB-lite"/>
    </source>
</evidence>
<evidence type="ECO:0000313" key="4">
    <source>
        <dbReference type="Proteomes" id="UP000258309"/>
    </source>
</evidence>
<dbReference type="AlphaFoldDB" id="A0A3E2HCS6"/>
<keyword evidence="4" id="KW-1185">Reference proteome</keyword>
<evidence type="ECO:0000256" key="2">
    <source>
        <dbReference type="SAM" id="Phobius"/>
    </source>
</evidence>
<feature type="compositionally biased region" description="Low complexity" evidence="1">
    <location>
        <begin position="509"/>
        <end position="523"/>
    </location>
</feature>
<feature type="transmembrane region" description="Helical" evidence="2">
    <location>
        <begin position="283"/>
        <end position="307"/>
    </location>
</feature>
<keyword evidence="2" id="KW-0812">Transmembrane</keyword>
<feature type="compositionally biased region" description="Polar residues" evidence="1">
    <location>
        <begin position="437"/>
        <end position="463"/>
    </location>
</feature>
<name>A0A3E2HCS6_SCYLI</name>
<feature type="transmembrane region" description="Helical" evidence="2">
    <location>
        <begin position="241"/>
        <end position="263"/>
    </location>
</feature>
<keyword evidence="2" id="KW-1133">Transmembrane helix</keyword>
<dbReference type="EMBL" id="NCSJ02000088">
    <property type="protein sequence ID" value="RFU30942.1"/>
    <property type="molecule type" value="Genomic_DNA"/>
</dbReference>
<feature type="non-terminal residue" evidence="3">
    <location>
        <position position="1"/>
    </location>
</feature>
<proteinExistence type="predicted"/>
<feature type="region of interest" description="Disordered" evidence="1">
    <location>
        <begin position="437"/>
        <end position="474"/>
    </location>
</feature>
<feature type="transmembrane region" description="Helical" evidence="2">
    <location>
        <begin position="556"/>
        <end position="578"/>
    </location>
</feature>
<sequence>MAAQEIGFYGGMALLISSITGPGLTTSSNSSTFTIGTSKLIILKFLSYFKRQDGLLLRLHSSSLAPCPVLPPFSSSKLCPPYAATKSSKRASSSAPSRIYIWGIGFERSLVLSMHAKEDLFNELADCRLVAYTAFPQNLRAQLRPGLVSEINQSGSPFDSYIIFSFGYLVAASMVLPLSMMSLVQNIRFQLASVATLFFVMPLEAIKAVLSALSSATFPSLPTVPSFIDELSRHVSIHKSIAFPILICMVLYLVIGLTGAASFQIGRSSDILATLSAADDNKALITIVNILFPIAVLVTSVPVFAIVIRYNLVRGNFCSNSGDIFVLHRDNSSASARSHSRSMHSIRRSFAGEVPHLITTVAEEETNMSTYEASTSPIVVVTSPAISRRGSLEYDNSGSKNSYEEIDISDLGQEASGSGLDPSSIPLRVVYSPAVSRNPSIGHTSNSPKPSVLSNVESASESVEQLLPPTSISPTSPSIEASFLSNNQVVRRRSLTASNIEAGLPTINAPSSPLRSASSPRSPTEGTSIQEQGYGDDRSPPVFMAFPERKWLQKIVVAKIALAIVTCCVLGNLVYTIVETARGNSPLGG</sequence>
<feature type="transmembrane region" description="Helical" evidence="2">
    <location>
        <begin position="161"/>
        <end position="181"/>
    </location>
</feature>
<evidence type="ECO:0008006" key="5">
    <source>
        <dbReference type="Google" id="ProtNLM"/>
    </source>
</evidence>
<organism evidence="3 4">
    <name type="scientific">Scytalidium lignicola</name>
    <name type="common">Hyphomycete</name>
    <dbReference type="NCBI Taxonomy" id="5539"/>
    <lineage>
        <taxon>Eukaryota</taxon>
        <taxon>Fungi</taxon>
        <taxon>Dikarya</taxon>
        <taxon>Ascomycota</taxon>
        <taxon>Pezizomycotina</taxon>
        <taxon>Leotiomycetes</taxon>
        <taxon>Leotiomycetes incertae sedis</taxon>
        <taxon>Scytalidium</taxon>
    </lineage>
</organism>
<feature type="region of interest" description="Disordered" evidence="1">
    <location>
        <begin position="501"/>
        <end position="539"/>
    </location>
</feature>
<comment type="caution">
    <text evidence="3">The sequence shown here is derived from an EMBL/GenBank/DDBJ whole genome shotgun (WGS) entry which is preliminary data.</text>
</comment>